<reference evidence="1 2" key="1">
    <citation type="submission" date="2023-02" db="EMBL/GenBank/DDBJ databases">
        <title>LHISI_Scaffold_Assembly.</title>
        <authorList>
            <person name="Stuart O.P."/>
            <person name="Cleave R."/>
            <person name="Magrath M.J.L."/>
            <person name="Mikheyev A.S."/>
        </authorList>
    </citation>
    <scope>NUCLEOTIDE SEQUENCE [LARGE SCALE GENOMIC DNA]</scope>
    <source>
        <strain evidence="1">Daus_M_001</strain>
        <tissue evidence="1">Leg muscle</tissue>
    </source>
</reference>
<gene>
    <name evidence="1" type="ORF">PR048_010365</name>
</gene>
<keyword evidence="2" id="KW-1185">Reference proteome</keyword>
<evidence type="ECO:0000313" key="2">
    <source>
        <dbReference type="Proteomes" id="UP001159363"/>
    </source>
</evidence>
<comment type="caution">
    <text evidence="1">The sequence shown here is derived from an EMBL/GenBank/DDBJ whole genome shotgun (WGS) entry which is preliminary data.</text>
</comment>
<evidence type="ECO:0000313" key="1">
    <source>
        <dbReference type="EMBL" id="KAJ8890856.1"/>
    </source>
</evidence>
<dbReference type="EMBL" id="JARBHB010000003">
    <property type="protein sequence ID" value="KAJ8890856.1"/>
    <property type="molecule type" value="Genomic_DNA"/>
</dbReference>
<organism evidence="1 2">
    <name type="scientific">Dryococelus australis</name>
    <dbReference type="NCBI Taxonomy" id="614101"/>
    <lineage>
        <taxon>Eukaryota</taxon>
        <taxon>Metazoa</taxon>
        <taxon>Ecdysozoa</taxon>
        <taxon>Arthropoda</taxon>
        <taxon>Hexapoda</taxon>
        <taxon>Insecta</taxon>
        <taxon>Pterygota</taxon>
        <taxon>Neoptera</taxon>
        <taxon>Polyneoptera</taxon>
        <taxon>Phasmatodea</taxon>
        <taxon>Verophasmatodea</taxon>
        <taxon>Anareolatae</taxon>
        <taxon>Phasmatidae</taxon>
        <taxon>Eurycanthinae</taxon>
        <taxon>Dryococelus</taxon>
    </lineage>
</organism>
<dbReference type="Proteomes" id="UP001159363">
    <property type="component" value="Chromosome 3"/>
</dbReference>
<proteinExistence type="predicted"/>
<sequence>MPRDRFSPWTRRRDNGTAVFLQQFGAADRIVLGARSLPGIIKFPLPSTLVPVEHGDEHTYVKNSILRNSTYTVWRGRSGVAVRRLAPNQGEPGGGVTPSFRAWGSCQTIPLVGGFSKGYSVSPAGIPFQFCSSTAFKSAQTSVNSLYELLAVPETPSNSGRRRAIVKDMQFVETCKIRLHGGAAVAEQLVCSPFTTANRVQSPAGSLPSYLHVGIVSDDAAGRRVFSGMFHFPRAFIPSQHHTPILTAFSPYTFNSNIPVFDSGNEFSCKRIVLLCSAYFHKLETLALNRTRKQQHGQGTQAFCLRSPILQFSFCVSANRLEKKISKPTKMAIYSRRKQMAVVNKISAYSRPK</sequence>
<accession>A0ABQ9I3C9</accession>
<name>A0ABQ9I3C9_9NEOP</name>
<protein>
    <submittedName>
        <fullName evidence="1">Uncharacterized protein</fullName>
    </submittedName>
</protein>